<evidence type="ECO:0000256" key="1">
    <source>
        <dbReference type="SAM" id="MobiDB-lite"/>
    </source>
</evidence>
<evidence type="ECO:0008006" key="4">
    <source>
        <dbReference type="Google" id="ProtNLM"/>
    </source>
</evidence>
<dbReference type="InterPro" id="IPR052929">
    <property type="entry name" value="RNase_H-like_EbsB-rel"/>
</dbReference>
<evidence type="ECO:0000313" key="2">
    <source>
        <dbReference type="EMBL" id="WMV45641.1"/>
    </source>
</evidence>
<sequence>MILKDILHLLNTIFPYIYWPAQWIEVVDLIESCKHDVKVTSVIRKTPPPSRYKLNTDGSALHNPRKIGGGGILRDEQGEIIYAFAIPLERPTVLPISCPSKVTKKTSSNTTTLATNCHMQYEGKEASHSKEHISKEEQELVRVLSKMNQGNNQNTMHTPNQMFEDMNQEQRKRNANAIIDENVKKNLQVERSAATKQNQIKKMPMSNEQVGTFMDKQHNNGEKFIWQAKDKISSKDNTTQHCEEEERNQQTNSSKEAGKSVNLDHNTNIVIENDGLLMQTNGNGGVDQQGLKDHNQMNSKIPPPIKISSNFDVYRPVQQKITQNNVEQTLKKTLVSNSVNKNNHQQIPDPAPPTVTQSLATRLRANQLKNATPMIID</sequence>
<evidence type="ECO:0000313" key="3">
    <source>
        <dbReference type="Proteomes" id="UP001234989"/>
    </source>
</evidence>
<accession>A0AAF0UHJ7</accession>
<name>A0AAF0UHJ7_SOLVR</name>
<organism evidence="2 3">
    <name type="scientific">Solanum verrucosum</name>
    <dbReference type="NCBI Taxonomy" id="315347"/>
    <lineage>
        <taxon>Eukaryota</taxon>
        <taxon>Viridiplantae</taxon>
        <taxon>Streptophyta</taxon>
        <taxon>Embryophyta</taxon>
        <taxon>Tracheophyta</taxon>
        <taxon>Spermatophyta</taxon>
        <taxon>Magnoliopsida</taxon>
        <taxon>eudicotyledons</taxon>
        <taxon>Gunneridae</taxon>
        <taxon>Pentapetalae</taxon>
        <taxon>asterids</taxon>
        <taxon>lamiids</taxon>
        <taxon>Solanales</taxon>
        <taxon>Solanaceae</taxon>
        <taxon>Solanoideae</taxon>
        <taxon>Solaneae</taxon>
        <taxon>Solanum</taxon>
    </lineage>
</organism>
<keyword evidence="3" id="KW-1185">Reference proteome</keyword>
<gene>
    <name evidence="2" type="ORF">MTR67_039026</name>
</gene>
<feature type="region of interest" description="Disordered" evidence="1">
    <location>
        <begin position="231"/>
        <end position="260"/>
    </location>
</feature>
<dbReference type="InterPro" id="IPR044730">
    <property type="entry name" value="RNase_H-like_dom_plant"/>
</dbReference>
<dbReference type="EMBL" id="CP133620">
    <property type="protein sequence ID" value="WMV45641.1"/>
    <property type="molecule type" value="Genomic_DNA"/>
</dbReference>
<reference evidence="2" key="1">
    <citation type="submission" date="2023-08" db="EMBL/GenBank/DDBJ databases">
        <title>A de novo genome assembly of Solanum verrucosum Schlechtendal, a Mexican diploid species geographically isolated from the other diploid A-genome species in potato relatives.</title>
        <authorList>
            <person name="Hosaka K."/>
        </authorList>
    </citation>
    <scope>NUCLEOTIDE SEQUENCE</scope>
    <source>
        <tissue evidence="2">Young leaves</tissue>
    </source>
</reference>
<dbReference type="Proteomes" id="UP001234989">
    <property type="component" value="Chromosome 9"/>
</dbReference>
<protein>
    <recommendedName>
        <fullName evidence="4">RNase H type-1 domain-containing protein</fullName>
    </recommendedName>
</protein>
<proteinExistence type="predicted"/>
<dbReference type="PANTHER" id="PTHR47074">
    <property type="entry name" value="BNAC02G40300D PROTEIN"/>
    <property type="match status" value="1"/>
</dbReference>
<dbReference type="AlphaFoldDB" id="A0AAF0UHJ7"/>
<dbReference type="PANTHER" id="PTHR47074:SF68">
    <property type="entry name" value="RNASE H TYPE-1 DOMAIN-CONTAINING PROTEIN"/>
    <property type="match status" value="1"/>
</dbReference>
<dbReference type="CDD" id="cd06222">
    <property type="entry name" value="RNase_H_like"/>
    <property type="match status" value="1"/>
</dbReference>